<keyword evidence="2" id="KW-1185">Reference proteome</keyword>
<evidence type="ECO:0000313" key="1">
    <source>
        <dbReference type="EMBL" id="VDK28725.1"/>
    </source>
</evidence>
<protein>
    <submittedName>
        <fullName evidence="3">Outer membrane protein</fullName>
    </submittedName>
</protein>
<dbReference type="GO" id="GO:0007411">
    <property type="term" value="P:axon guidance"/>
    <property type="evidence" value="ECO:0007669"/>
    <property type="project" value="TreeGrafter"/>
</dbReference>
<evidence type="ECO:0000313" key="3">
    <source>
        <dbReference type="WBParaSite" id="ASIM_0000742901-mRNA-1"/>
    </source>
</evidence>
<dbReference type="GO" id="GO:0005634">
    <property type="term" value="C:nucleus"/>
    <property type="evidence" value="ECO:0007669"/>
    <property type="project" value="TreeGrafter"/>
</dbReference>
<proteinExistence type="predicted"/>
<accession>A0A0M3JIG3</accession>
<dbReference type="GO" id="GO:0061630">
    <property type="term" value="F:ubiquitin protein ligase activity"/>
    <property type="evidence" value="ECO:0007669"/>
    <property type="project" value="TreeGrafter"/>
</dbReference>
<sequence length="141" mass="15390">MRVQSLCDSVMVVNNDMTTVTNSTDANNDMVAKELSFLRAPEFAIPMEPESQLSTLQMAVNVLCTTYAVTMLGTMTPRDDNRIESDRRTAVSTMMGGFGGANGFCGYGNGYVRVNRFDGYGGGWGYSAHSLEAIQFRASRD</sequence>
<dbReference type="WBParaSite" id="ASIM_0000742901-mRNA-1">
    <property type="protein sequence ID" value="ASIM_0000742901-mRNA-1"/>
    <property type="gene ID" value="ASIM_0000742901"/>
</dbReference>
<evidence type="ECO:0000313" key="2">
    <source>
        <dbReference type="Proteomes" id="UP000267096"/>
    </source>
</evidence>
<gene>
    <name evidence="1" type="ORF">ASIM_LOCUS7199</name>
</gene>
<dbReference type="Proteomes" id="UP000267096">
    <property type="component" value="Unassembled WGS sequence"/>
</dbReference>
<dbReference type="OrthoDB" id="6050183at2759"/>
<reference evidence="1 2" key="2">
    <citation type="submission" date="2018-11" db="EMBL/GenBank/DDBJ databases">
        <authorList>
            <consortium name="Pathogen Informatics"/>
        </authorList>
    </citation>
    <scope>NUCLEOTIDE SEQUENCE [LARGE SCALE GENOMIC DNA]</scope>
</reference>
<organism evidence="3">
    <name type="scientific">Anisakis simplex</name>
    <name type="common">Herring worm</name>
    <dbReference type="NCBI Taxonomy" id="6269"/>
    <lineage>
        <taxon>Eukaryota</taxon>
        <taxon>Metazoa</taxon>
        <taxon>Ecdysozoa</taxon>
        <taxon>Nematoda</taxon>
        <taxon>Chromadorea</taxon>
        <taxon>Rhabditida</taxon>
        <taxon>Spirurina</taxon>
        <taxon>Ascaridomorpha</taxon>
        <taxon>Ascaridoidea</taxon>
        <taxon>Anisakidae</taxon>
        <taxon>Anisakis</taxon>
        <taxon>Anisakis simplex complex</taxon>
    </lineage>
</organism>
<dbReference type="GO" id="GO:0005886">
    <property type="term" value="C:plasma membrane"/>
    <property type="evidence" value="ECO:0007669"/>
    <property type="project" value="TreeGrafter"/>
</dbReference>
<dbReference type="PANTHER" id="PTHR45943:SF1">
    <property type="entry name" value="E3 UBIQUITIN-PROTEIN LIGASE MYCBP2"/>
    <property type="match status" value="1"/>
</dbReference>
<dbReference type="PANTHER" id="PTHR45943">
    <property type="entry name" value="E3 UBIQUITIN-PROTEIN LIGASE MYCBP2"/>
    <property type="match status" value="1"/>
</dbReference>
<reference evidence="3" key="1">
    <citation type="submission" date="2017-02" db="UniProtKB">
        <authorList>
            <consortium name="WormBaseParasite"/>
        </authorList>
    </citation>
    <scope>IDENTIFICATION</scope>
</reference>
<dbReference type="GO" id="GO:0008582">
    <property type="term" value="P:regulation of synaptic assembly at neuromuscular junction"/>
    <property type="evidence" value="ECO:0007669"/>
    <property type="project" value="TreeGrafter"/>
</dbReference>
<dbReference type="AlphaFoldDB" id="A0A0M3JIG3"/>
<name>A0A0M3JIG3_ANISI</name>
<dbReference type="EMBL" id="UYRR01016991">
    <property type="protein sequence ID" value="VDK28725.1"/>
    <property type="molecule type" value="Genomic_DNA"/>
</dbReference>